<feature type="region of interest" description="Disordered" evidence="1">
    <location>
        <begin position="261"/>
        <end position="303"/>
    </location>
</feature>
<feature type="region of interest" description="Disordered" evidence="1">
    <location>
        <begin position="1"/>
        <end position="53"/>
    </location>
</feature>
<feature type="region of interest" description="Disordered" evidence="1">
    <location>
        <begin position="602"/>
        <end position="708"/>
    </location>
</feature>
<name>K0T9E5_THAOC</name>
<reference evidence="2 3" key="1">
    <citation type="journal article" date="2012" name="Genome Biol.">
        <title>Genome and low-iron response of an oceanic diatom adapted to chronic iron limitation.</title>
        <authorList>
            <person name="Lommer M."/>
            <person name="Specht M."/>
            <person name="Roy A.S."/>
            <person name="Kraemer L."/>
            <person name="Andreson R."/>
            <person name="Gutowska M.A."/>
            <person name="Wolf J."/>
            <person name="Bergner S.V."/>
            <person name="Schilhabel M.B."/>
            <person name="Klostermeier U.C."/>
            <person name="Beiko R.G."/>
            <person name="Rosenstiel P."/>
            <person name="Hippler M."/>
            <person name="Laroche J."/>
        </authorList>
    </citation>
    <scope>NUCLEOTIDE SEQUENCE [LARGE SCALE GENOMIC DNA]</scope>
    <source>
        <strain evidence="2 3">CCMP1005</strain>
    </source>
</reference>
<feature type="region of interest" description="Disordered" evidence="1">
    <location>
        <begin position="481"/>
        <end position="512"/>
    </location>
</feature>
<feature type="compositionally biased region" description="Basic residues" evidence="1">
    <location>
        <begin position="694"/>
        <end position="708"/>
    </location>
</feature>
<dbReference type="Proteomes" id="UP000266841">
    <property type="component" value="Unassembled WGS sequence"/>
</dbReference>
<protein>
    <submittedName>
        <fullName evidence="2">Uncharacterized protein</fullName>
    </submittedName>
</protein>
<feature type="compositionally biased region" description="Acidic residues" evidence="1">
    <location>
        <begin position="38"/>
        <end position="47"/>
    </location>
</feature>
<feature type="compositionally biased region" description="Basic and acidic residues" evidence="1">
    <location>
        <begin position="261"/>
        <end position="276"/>
    </location>
</feature>
<accession>K0T9E5</accession>
<gene>
    <name evidence="2" type="ORF">THAOC_02919</name>
</gene>
<organism evidence="2 3">
    <name type="scientific">Thalassiosira oceanica</name>
    <name type="common">Marine diatom</name>
    <dbReference type="NCBI Taxonomy" id="159749"/>
    <lineage>
        <taxon>Eukaryota</taxon>
        <taxon>Sar</taxon>
        <taxon>Stramenopiles</taxon>
        <taxon>Ochrophyta</taxon>
        <taxon>Bacillariophyta</taxon>
        <taxon>Coscinodiscophyceae</taxon>
        <taxon>Thalassiosirophycidae</taxon>
        <taxon>Thalassiosirales</taxon>
        <taxon>Thalassiosiraceae</taxon>
        <taxon>Thalassiosira</taxon>
    </lineage>
</organism>
<evidence type="ECO:0000313" key="2">
    <source>
        <dbReference type="EMBL" id="EJK75358.1"/>
    </source>
</evidence>
<evidence type="ECO:0000313" key="3">
    <source>
        <dbReference type="Proteomes" id="UP000266841"/>
    </source>
</evidence>
<dbReference type="OMA" id="LIHWAEN"/>
<feature type="compositionally biased region" description="Basic and acidic residues" evidence="1">
    <location>
        <begin position="7"/>
        <end position="20"/>
    </location>
</feature>
<sequence length="1054" mass="118018">MGPNLGIHDEVELDGREEGRGSVGAESDLGSVNGGVYNDEDEDDEDGRPDGHTCDDLIPLQLRMALEDQVFGWDHLLSNILGHVAYTLGSYLITFWLITFVVLRETPWGGHHADNADSCSSDDGCWSGGDNGPWGMHHTTFSLLRTSISLASAVSTFRMIRRRRRVWLLQPNDGAELSKSEAQRRASSLEVADAHAQRIVLGNRLFSRMQDSYARRRDRYLCRRVSKKLLKAHRMFERRHRNRVEQILRAGSIGSLVDLGERERNDSADSTHERIRMLASPPASVKRKRHPRQRTAPGGSSYSLLTASADSASLGDDDTVGSAASLEDDGRSGLGSFVPGAVMDSNTLPNFAIESVGHDQMPFSHGEIRRVPYVHGGFFGAAPFMLTNPHWIAILRLLMPDVYVEISRRASYAPAPKLIHWAENNPVVAAYGTAHEIEFSGAIPTLEWDVFLDPHLVWRLEIVLNEKESFLQRQKDAKAQQAQELDAADPGEAEKTSEEAGQSAGPAHTASAPVCPTEERLLLSYYDKEIKRRTKLLVDRLLIAHGNVPQLMIEQTGYLKKYNFSRVKRTRKTLGGGIYARMWLAVFSEAMKLGLGFDDEDEAAMGNEGGDGYDGGESSEDGNSLRSVDEGGFREALPTNSSHSMDDDDDQNPAGPPRKIYMVRNDTDEEGNSTDDGSLSQTSPQKHTGQGDRKSRRKMKKRKRLEKKKKRWNITSLKNASVVADKSIFESIDILKKIMRERYPVRLLLDMKSRHVSREFPRPLCLPLKRCHDLTSTSCVKGRVWARVVDCLRESGARVDGVASFFVEEVRDISQYCNTRVNEIIFAHSAGDMQQLCHKGAIKRGDKVFFNAGSLLWDYPDLSDSSVVGDILWHRLHPYFDKQEIKEGYRFKPYARIKSRGGSSSSRSQHRSESVTCDDSTLWDEESITSKSLFTKLMVSDRKRRSLGDIDFAFEELPSGGTCSTIQEYKEHHQLSLGLYVQEFAIDEVAISLLVRYVNTLGREVFDLGLSWGGINGLTVKGIQPGRFTATEGFWIQRYTGMPWIRKLKPGSAA</sequence>
<evidence type="ECO:0000256" key="1">
    <source>
        <dbReference type="SAM" id="MobiDB-lite"/>
    </source>
</evidence>
<dbReference type="eggNOG" id="ENOG502S5B1">
    <property type="taxonomic scope" value="Eukaryota"/>
</dbReference>
<keyword evidence="3" id="KW-1185">Reference proteome</keyword>
<dbReference type="EMBL" id="AGNL01002977">
    <property type="protein sequence ID" value="EJK75358.1"/>
    <property type="molecule type" value="Genomic_DNA"/>
</dbReference>
<dbReference type="OrthoDB" id="193843at2759"/>
<proteinExistence type="predicted"/>
<dbReference type="AlphaFoldDB" id="K0T9E5"/>
<comment type="caution">
    <text evidence="2">The sequence shown here is derived from an EMBL/GenBank/DDBJ whole genome shotgun (WGS) entry which is preliminary data.</text>
</comment>
<feature type="compositionally biased region" description="Polar residues" evidence="1">
    <location>
        <begin position="674"/>
        <end position="688"/>
    </location>
</feature>